<gene>
    <name evidence="1" type="ORF">g.38130</name>
</gene>
<evidence type="ECO:0008006" key="2">
    <source>
        <dbReference type="Google" id="ProtNLM"/>
    </source>
</evidence>
<evidence type="ECO:0000313" key="1">
    <source>
        <dbReference type="EMBL" id="JAT33395.1"/>
    </source>
</evidence>
<accession>A0A1B6MBU7</accession>
<sequence length="124" mass="13926">FSNNLNIVPDILDIGLFKNFHTPVNMTAVSDLDSDHIPVLITFDDSPYLAASPLNLIQGPINWNIFQDQFVKSLEIPKVFKSPEDIDLAVSNFNITVENAVKQSVKKTIVRPTKKLLPPERILN</sequence>
<feature type="non-terminal residue" evidence="1">
    <location>
        <position position="1"/>
    </location>
</feature>
<dbReference type="AlphaFoldDB" id="A0A1B6MBU7"/>
<name>A0A1B6MBU7_9HEMI</name>
<reference evidence="1" key="1">
    <citation type="submission" date="2015-11" db="EMBL/GenBank/DDBJ databases">
        <title>De novo transcriptome assembly of four potential Pierce s Disease insect vectors from Arizona vineyards.</title>
        <authorList>
            <person name="Tassone E.E."/>
        </authorList>
    </citation>
    <scope>NUCLEOTIDE SEQUENCE</scope>
</reference>
<organism evidence="1">
    <name type="scientific">Graphocephala atropunctata</name>
    <dbReference type="NCBI Taxonomy" id="36148"/>
    <lineage>
        <taxon>Eukaryota</taxon>
        <taxon>Metazoa</taxon>
        <taxon>Ecdysozoa</taxon>
        <taxon>Arthropoda</taxon>
        <taxon>Hexapoda</taxon>
        <taxon>Insecta</taxon>
        <taxon>Pterygota</taxon>
        <taxon>Neoptera</taxon>
        <taxon>Paraneoptera</taxon>
        <taxon>Hemiptera</taxon>
        <taxon>Auchenorrhyncha</taxon>
        <taxon>Membracoidea</taxon>
        <taxon>Cicadellidae</taxon>
        <taxon>Cicadellinae</taxon>
        <taxon>Cicadellini</taxon>
        <taxon>Graphocephala</taxon>
    </lineage>
</organism>
<dbReference type="EMBL" id="GEBQ01006582">
    <property type="protein sequence ID" value="JAT33395.1"/>
    <property type="molecule type" value="Transcribed_RNA"/>
</dbReference>
<protein>
    <recommendedName>
        <fullName evidence="2">Endonuclease/exonuclease/phosphatase domain-containing protein</fullName>
    </recommendedName>
</protein>
<proteinExistence type="predicted"/>